<accession>A0ABV7Z481</accession>
<dbReference type="Proteomes" id="UP001595803">
    <property type="component" value="Unassembled WGS sequence"/>
</dbReference>
<dbReference type="InterPro" id="IPR052177">
    <property type="entry name" value="Divisome_Glycosyl_Hydrolase"/>
</dbReference>
<feature type="signal peptide" evidence="2">
    <location>
        <begin position="1"/>
        <end position="24"/>
    </location>
</feature>
<name>A0ABV7Z481_9DEIO</name>
<dbReference type="Pfam" id="PF02638">
    <property type="entry name" value="GHL10"/>
    <property type="match status" value="1"/>
</dbReference>
<gene>
    <name evidence="4" type="ORF">ACFOSB_02925</name>
</gene>
<dbReference type="InterPro" id="IPR008969">
    <property type="entry name" value="CarboxyPept-like_regulatory"/>
</dbReference>
<keyword evidence="5" id="KW-1185">Reference proteome</keyword>
<dbReference type="EMBL" id="JBHRZG010000002">
    <property type="protein sequence ID" value="MFC3831815.1"/>
    <property type="molecule type" value="Genomic_DNA"/>
</dbReference>
<evidence type="ECO:0000313" key="4">
    <source>
        <dbReference type="EMBL" id="MFC3831815.1"/>
    </source>
</evidence>
<comment type="caution">
    <text evidence="4">The sequence shown here is derived from an EMBL/GenBank/DDBJ whole genome shotgun (WGS) entry which is preliminary data.</text>
</comment>
<dbReference type="GO" id="GO:0016787">
    <property type="term" value="F:hydrolase activity"/>
    <property type="evidence" value="ECO:0007669"/>
    <property type="project" value="UniProtKB-KW"/>
</dbReference>
<keyword evidence="1 2" id="KW-0732">Signal</keyword>
<dbReference type="PANTHER" id="PTHR43405:SF1">
    <property type="entry name" value="GLYCOSYL HYDROLASE DIGH"/>
    <property type="match status" value="1"/>
</dbReference>
<organism evidence="4 5">
    <name type="scientific">Deinococcus rufus</name>
    <dbReference type="NCBI Taxonomy" id="2136097"/>
    <lineage>
        <taxon>Bacteria</taxon>
        <taxon>Thermotogati</taxon>
        <taxon>Deinococcota</taxon>
        <taxon>Deinococci</taxon>
        <taxon>Deinococcales</taxon>
        <taxon>Deinococcaceae</taxon>
        <taxon>Deinococcus</taxon>
    </lineage>
</organism>
<reference evidence="5" key="1">
    <citation type="journal article" date="2019" name="Int. J. Syst. Evol. Microbiol.">
        <title>The Global Catalogue of Microorganisms (GCM) 10K type strain sequencing project: providing services to taxonomists for standard genome sequencing and annotation.</title>
        <authorList>
            <consortium name="The Broad Institute Genomics Platform"/>
            <consortium name="The Broad Institute Genome Sequencing Center for Infectious Disease"/>
            <person name="Wu L."/>
            <person name="Ma J."/>
        </authorList>
    </citation>
    <scope>NUCLEOTIDE SEQUENCE [LARGE SCALE GENOMIC DNA]</scope>
    <source>
        <strain evidence="5">CCTCC AB 2017081</strain>
    </source>
</reference>
<dbReference type="RefSeq" id="WP_322473872.1">
    <property type="nucleotide sequence ID" value="NZ_JBHRZG010000002.1"/>
</dbReference>
<feature type="chain" id="PRO_5046438118" evidence="2">
    <location>
        <begin position="25"/>
        <end position="512"/>
    </location>
</feature>
<feature type="domain" description="Glycosyl hydrolase-like 10" evidence="3">
    <location>
        <begin position="42"/>
        <end position="319"/>
    </location>
</feature>
<proteinExistence type="predicted"/>
<dbReference type="InterPro" id="IPR017853">
    <property type="entry name" value="GH"/>
</dbReference>
<protein>
    <submittedName>
        <fullName evidence="4">Glycoside hydrolase family 10 protein</fullName>
    </submittedName>
</protein>
<dbReference type="Gene3D" id="3.20.20.80">
    <property type="entry name" value="Glycosidases"/>
    <property type="match status" value="1"/>
</dbReference>
<keyword evidence="4" id="KW-0378">Hydrolase</keyword>
<dbReference type="PANTHER" id="PTHR43405">
    <property type="entry name" value="GLYCOSYL HYDROLASE DIGH"/>
    <property type="match status" value="1"/>
</dbReference>
<evidence type="ECO:0000259" key="3">
    <source>
        <dbReference type="Pfam" id="PF02638"/>
    </source>
</evidence>
<evidence type="ECO:0000256" key="1">
    <source>
        <dbReference type="ARBA" id="ARBA00022729"/>
    </source>
</evidence>
<evidence type="ECO:0000256" key="2">
    <source>
        <dbReference type="SAM" id="SignalP"/>
    </source>
</evidence>
<evidence type="ECO:0000313" key="5">
    <source>
        <dbReference type="Proteomes" id="UP001595803"/>
    </source>
</evidence>
<dbReference type="InterPro" id="IPR003790">
    <property type="entry name" value="GHL10"/>
</dbReference>
<sequence length="512" mass="55565">MTHPALRRALLCALLLTGSGLSQEIPPSPRPAAPAPLPSSTLRGLWIDAFGPGLKTRAQAQRTVDDAVRMGVNTLFVQAVRRGDCLCLKSTYPPVTDPDLEKNFDPLAVMVKLGHARGLRVIAWVSVTGAFNTNAPNTDPRHVFRTHGPDAGAQSWMARRPDGTWQEGRDGWLDVGLPAVQDYVTQGMVSLVRNYAVDGVQLDRIRYPDGDVWGYDPRVLTRYRAETGAIGTPAVDDPAWADWKRQQVTNLVRRVALEVKAVRSSAWISAATITYLEPPRAGDLVSFRRTRTYWDVLQDWPTWMNEGLLDLNVLMNYKRDTIESQGAWFDGWNTFAQSMSARPDGERARVAAGSAMYLNAPEVTAAQAQRAVAAGLGWVGYSYRTPTAAVYGERETGAQGLETVRRVLTAPGAALAVPAPWTDAPPTVRGVLGRVTGTPVPGGRSVEAWQGGRLVARAVTDGNGYYGFATLPAGPVEVRVSGQRWADRVPVRGVVRLPDLLLRNAATGSASP</sequence>
<dbReference type="SUPFAM" id="SSF49464">
    <property type="entry name" value="Carboxypeptidase regulatory domain-like"/>
    <property type="match status" value="1"/>
</dbReference>
<dbReference type="SUPFAM" id="SSF51445">
    <property type="entry name" value="(Trans)glycosidases"/>
    <property type="match status" value="1"/>
</dbReference>